<evidence type="ECO:0000256" key="2">
    <source>
        <dbReference type="ARBA" id="ARBA00010147"/>
    </source>
</evidence>
<dbReference type="SMART" id="SM00607">
    <property type="entry name" value="FTP"/>
    <property type="match status" value="1"/>
</dbReference>
<evidence type="ECO:0000256" key="7">
    <source>
        <dbReference type="ARBA" id="ARBA00023157"/>
    </source>
</evidence>
<dbReference type="InterPro" id="IPR006585">
    <property type="entry name" value="FTP1"/>
</dbReference>
<comment type="subunit">
    <text evidence="3">Homotrimer.</text>
</comment>
<dbReference type="Gene3D" id="2.10.70.10">
    <property type="entry name" value="Complement Module, domain 1"/>
    <property type="match status" value="1"/>
</dbReference>
<keyword evidence="5" id="KW-0430">Lectin</keyword>
<dbReference type="InterPro" id="IPR003609">
    <property type="entry name" value="Pan_app"/>
</dbReference>
<dbReference type="InterPro" id="IPR035976">
    <property type="entry name" value="Sushi/SCR/CCP_sf"/>
</dbReference>
<dbReference type="SUPFAM" id="SSF57414">
    <property type="entry name" value="Hairpin loop containing domain-like"/>
    <property type="match status" value="1"/>
</dbReference>
<feature type="disulfide bond" evidence="9">
    <location>
        <begin position="140"/>
        <end position="183"/>
    </location>
</feature>
<name>K1RBU1_MAGGI</name>
<dbReference type="CDD" id="cd00054">
    <property type="entry name" value="EGF_CA"/>
    <property type="match status" value="1"/>
</dbReference>
<reference evidence="10" key="1">
    <citation type="journal article" date="2012" name="Nature">
        <title>The oyster genome reveals stress adaptation and complexity of shell formation.</title>
        <authorList>
            <person name="Zhang G."/>
            <person name="Fang X."/>
            <person name="Guo X."/>
            <person name="Li L."/>
            <person name="Luo R."/>
            <person name="Xu F."/>
            <person name="Yang P."/>
            <person name="Zhang L."/>
            <person name="Wang X."/>
            <person name="Qi H."/>
            <person name="Xiong Z."/>
            <person name="Que H."/>
            <person name="Xie Y."/>
            <person name="Holland P.W."/>
            <person name="Paps J."/>
            <person name="Zhu Y."/>
            <person name="Wu F."/>
            <person name="Chen Y."/>
            <person name="Wang J."/>
            <person name="Peng C."/>
            <person name="Meng J."/>
            <person name="Yang L."/>
            <person name="Liu J."/>
            <person name="Wen B."/>
            <person name="Zhang N."/>
            <person name="Huang Z."/>
            <person name="Zhu Q."/>
            <person name="Feng Y."/>
            <person name="Mount A."/>
            <person name="Hedgecock D."/>
            <person name="Xu Z."/>
            <person name="Liu Y."/>
            <person name="Domazet-Loso T."/>
            <person name="Du Y."/>
            <person name="Sun X."/>
            <person name="Zhang S."/>
            <person name="Liu B."/>
            <person name="Cheng P."/>
            <person name="Jiang X."/>
            <person name="Li J."/>
            <person name="Fan D."/>
            <person name="Wang W."/>
            <person name="Fu W."/>
            <person name="Wang T."/>
            <person name="Wang B."/>
            <person name="Zhang J."/>
            <person name="Peng Z."/>
            <person name="Li Y."/>
            <person name="Li N."/>
            <person name="Wang J."/>
            <person name="Chen M."/>
            <person name="He Y."/>
            <person name="Tan F."/>
            <person name="Song X."/>
            <person name="Zheng Q."/>
            <person name="Huang R."/>
            <person name="Yang H."/>
            <person name="Du X."/>
            <person name="Chen L."/>
            <person name="Yang M."/>
            <person name="Gaffney P.M."/>
            <person name="Wang S."/>
            <person name="Luo L."/>
            <person name="She Z."/>
            <person name="Ming Y."/>
            <person name="Huang W."/>
            <person name="Zhang S."/>
            <person name="Huang B."/>
            <person name="Zhang Y."/>
            <person name="Qu T."/>
            <person name="Ni P."/>
            <person name="Miao G."/>
            <person name="Wang J."/>
            <person name="Wang Q."/>
            <person name="Steinberg C.E."/>
            <person name="Wang H."/>
            <person name="Li N."/>
            <person name="Qian L."/>
            <person name="Zhang G."/>
            <person name="Li Y."/>
            <person name="Yang H."/>
            <person name="Liu X."/>
            <person name="Wang J."/>
            <person name="Yin Y."/>
            <person name="Wang J."/>
        </authorList>
    </citation>
    <scope>NUCLEOTIDE SEQUENCE [LARGE SCALE GENOMIC DNA]</scope>
    <source>
        <strain evidence="10">05x7-T-G4-1.051#20</strain>
    </source>
</reference>
<comment type="caution">
    <text evidence="8">Lacks conserved residue(s) required for the propagation of feature annotation.</text>
</comment>
<accession>K1RBU1</accession>
<dbReference type="PANTHER" id="PTHR45713:SF15">
    <property type="entry name" value="F5_8 TYPE C DOMAIN-CONTAINING PROTEIN"/>
    <property type="match status" value="1"/>
</dbReference>
<protein>
    <submittedName>
        <fullName evidence="10">Fucolectin</fullName>
    </submittedName>
</protein>
<comment type="similarity">
    <text evidence="2">Belongs to the fucolectin family.</text>
</comment>
<keyword evidence="4" id="KW-0479">Metal-binding</keyword>
<dbReference type="InParanoid" id="K1RBU1"/>
<dbReference type="InterPro" id="IPR000152">
    <property type="entry name" value="EGF-type_Asp/Asn_hydroxyl_site"/>
</dbReference>
<keyword evidence="6" id="KW-0106">Calcium</keyword>
<dbReference type="Gene3D" id="3.50.4.10">
    <property type="entry name" value="Hepatocyte Growth Factor"/>
    <property type="match status" value="1"/>
</dbReference>
<dbReference type="EMBL" id="JH818390">
    <property type="protein sequence ID" value="EKC38710.1"/>
    <property type="molecule type" value="Genomic_DNA"/>
</dbReference>
<evidence type="ECO:0000256" key="1">
    <source>
        <dbReference type="ARBA" id="ARBA00002219"/>
    </source>
</evidence>
<dbReference type="GO" id="GO:0042806">
    <property type="term" value="F:fucose binding"/>
    <property type="evidence" value="ECO:0007669"/>
    <property type="project" value="UniProtKB-ARBA"/>
</dbReference>
<dbReference type="PROSITE" id="PS50026">
    <property type="entry name" value="EGF_3"/>
    <property type="match status" value="1"/>
</dbReference>
<dbReference type="Pfam" id="PF00024">
    <property type="entry name" value="PAN_1"/>
    <property type="match status" value="2"/>
</dbReference>
<keyword evidence="9" id="KW-0768">Sushi</keyword>
<dbReference type="SUPFAM" id="SSF57196">
    <property type="entry name" value="EGF/Laminin"/>
    <property type="match status" value="1"/>
</dbReference>
<dbReference type="Pfam" id="PF22633">
    <property type="entry name" value="F5_F8_type_C_2"/>
    <property type="match status" value="1"/>
</dbReference>
<dbReference type="InterPro" id="IPR000742">
    <property type="entry name" value="EGF"/>
</dbReference>
<dbReference type="InterPro" id="IPR051941">
    <property type="entry name" value="BG_Antigen-Binding_Lectin"/>
</dbReference>
<dbReference type="SUPFAM" id="SSF57535">
    <property type="entry name" value="Complement control module/SCR domain"/>
    <property type="match status" value="1"/>
</dbReference>
<organism evidence="10">
    <name type="scientific">Magallana gigas</name>
    <name type="common">Pacific oyster</name>
    <name type="synonym">Crassostrea gigas</name>
    <dbReference type="NCBI Taxonomy" id="29159"/>
    <lineage>
        <taxon>Eukaryota</taxon>
        <taxon>Metazoa</taxon>
        <taxon>Spiralia</taxon>
        <taxon>Lophotrochozoa</taxon>
        <taxon>Mollusca</taxon>
        <taxon>Bivalvia</taxon>
        <taxon>Autobranchia</taxon>
        <taxon>Pteriomorphia</taxon>
        <taxon>Ostreida</taxon>
        <taxon>Ostreoidea</taxon>
        <taxon>Ostreidae</taxon>
        <taxon>Magallana</taxon>
    </lineage>
</organism>
<evidence type="ECO:0000313" key="10">
    <source>
        <dbReference type="EMBL" id="EKC38710.1"/>
    </source>
</evidence>
<dbReference type="Gene3D" id="2.60.120.260">
    <property type="entry name" value="Galactose-binding domain-like"/>
    <property type="match status" value="1"/>
</dbReference>
<dbReference type="PROSITE" id="PS00022">
    <property type="entry name" value="EGF_1"/>
    <property type="match status" value="1"/>
</dbReference>
<evidence type="ECO:0000256" key="6">
    <source>
        <dbReference type="ARBA" id="ARBA00022837"/>
    </source>
</evidence>
<dbReference type="GO" id="GO:0005509">
    <property type="term" value="F:calcium ion binding"/>
    <property type="evidence" value="ECO:0007669"/>
    <property type="project" value="InterPro"/>
</dbReference>
<evidence type="ECO:0000256" key="4">
    <source>
        <dbReference type="ARBA" id="ARBA00022723"/>
    </source>
</evidence>
<dbReference type="HOGENOM" id="CLU_485946_0_0_1"/>
<dbReference type="InterPro" id="IPR001881">
    <property type="entry name" value="EGF-like_Ca-bd_dom"/>
</dbReference>
<comment type="function">
    <text evidence="1">Acts as a defensive agent. Recognizes blood group fucosylated oligosaccharides including A, B, H and Lewis B-type antigens. Does not recognize Lewis A antigen and has low affinity for monovalent haptens.</text>
</comment>
<gene>
    <name evidence="10" type="ORF">CGI_10019345</name>
</gene>
<dbReference type="PROSITE" id="PS50948">
    <property type="entry name" value="PAN"/>
    <property type="match status" value="1"/>
</dbReference>
<dbReference type="PANTHER" id="PTHR45713">
    <property type="entry name" value="FTP DOMAIN-CONTAINING PROTEIN"/>
    <property type="match status" value="1"/>
</dbReference>
<dbReference type="SMART" id="SM00179">
    <property type="entry name" value="EGF_CA"/>
    <property type="match status" value="1"/>
</dbReference>
<proteinExistence type="inferred from homology"/>
<sequence length="561" mass="63275">MLLFRIFRCSWFLISFLVPCYCSLKPGFSKLQRGHRLDRKLIQTFTEVSFLDCVTECMVTPRCKSVNYFKGANYCELNYENKTTAETNYMDSAGWVYSEKDHWPKELAGACSNSPCEINQTCKHKKYSEDKFFECVLSDCGIPDIKGIDLGSIKREDAIGIHRRIHASCADGYSQSGSGRLNCQSNGEWKNDIVCTDINECLDNPCHNGGTCSNNNGSFECTCAGDFTGARCNEVLPNIALRKPAEQSSTLLHYHATYAVDGNRGTDVGVDKCTHTGDGDTNPWWRVDLLAVYSITSVRILNRGIDQYAASADNDFQTEKPQPKFEFSQQFFDYQRNAWSCRKSNILCFVKVFGGPVNFANGRILFCLVSLYERATAAVVHGKRYRGPVMRVVGMIGQQQCVRECRHRPKLCRGVNYRKQELLCDFVSVINETELKSEYVRIEHEQTDHVPDECLSCSTDDLCVTLSSKKVQCIRVCKCFSFTDIVVLNEESGQNQIPPLAYLRTNNSSRTHTFSCAVFWKPKAGLLSTPARTQTGQKTDPVIHRTQFPGLCDRMSSNTTV</sequence>
<dbReference type="PROSITE" id="PS00010">
    <property type="entry name" value="ASX_HYDROXYL"/>
    <property type="match status" value="1"/>
</dbReference>
<dbReference type="PROSITE" id="PS50923">
    <property type="entry name" value="SUSHI"/>
    <property type="match status" value="1"/>
</dbReference>
<dbReference type="PROSITE" id="PS01187">
    <property type="entry name" value="EGF_CA"/>
    <property type="match status" value="1"/>
</dbReference>
<dbReference type="Gene3D" id="2.10.25.10">
    <property type="entry name" value="Laminin"/>
    <property type="match status" value="1"/>
</dbReference>
<dbReference type="InterPro" id="IPR000436">
    <property type="entry name" value="Sushi_SCR_CCP_dom"/>
</dbReference>
<dbReference type="Pfam" id="PF00008">
    <property type="entry name" value="EGF"/>
    <property type="match status" value="1"/>
</dbReference>
<evidence type="ECO:0000256" key="3">
    <source>
        <dbReference type="ARBA" id="ARBA00011233"/>
    </source>
</evidence>
<keyword evidence="7 8" id="KW-1015">Disulfide bond</keyword>
<keyword evidence="8" id="KW-0245">EGF-like domain</keyword>
<evidence type="ECO:0000256" key="5">
    <source>
        <dbReference type="ARBA" id="ARBA00022734"/>
    </source>
</evidence>
<feature type="disulfide bond" evidence="8">
    <location>
        <begin position="223"/>
        <end position="232"/>
    </location>
</feature>
<dbReference type="InterPro" id="IPR018097">
    <property type="entry name" value="EGF_Ca-bd_CS"/>
</dbReference>
<dbReference type="FunFam" id="2.10.25.10:FF:000125">
    <property type="entry name" value="Neurogenic locus notch protein-like"/>
    <property type="match status" value="1"/>
</dbReference>
<evidence type="ECO:0000256" key="8">
    <source>
        <dbReference type="PROSITE-ProRule" id="PRU00076"/>
    </source>
</evidence>
<evidence type="ECO:0000256" key="9">
    <source>
        <dbReference type="PROSITE-ProRule" id="PRU00302"/>
    </source>
</evidence>
<dbReference type="AlphaFoldDB" id="K1RBU1"/>
<dbReference type="SMART" id="SM00181">
    <property type="entry name" value="EGF"/>
    <property type="match status" value="1"/>
</dbReference>
<dbReference type="InterPro" id="IPR008979">
    <property type="entry name" value="Galactose-bd-like_sf"/>
</dbReference>
<dbReference type="Pfam" id="PF00084">
    <property type="entry name" value="Sushi"/>
    <property type="match status" value="1"/>
</dbReference>
<dbReference type="SUPFAM" id="SSF49785">
    <property type="entry name" value="Galactose-binding domain-like"/>
    <property type="match status" value="1"/>
</dbReference>
<dbReference type="GO" id="GO:0010185">
    <property type="term" value="P:regulation of cellular defense response"/>
    <property type="evidence" value="ECO:0007669"/>
    <property type="project" value="UniProtKB-ARBA"/>
</dbReference>
<dbReference type="GO" id="GO:0001868">
    <property type="term" value="P:regulation of complement activation, lectin pathway"/>
    <property type="evidence" value="ECO:0007669"/>
    <property type="project" value="UniProtKB-ARBA"/>
</dbReference>